<protein>
    <submittedName>
        <fullName evidence="6">SSU ribosomal protein S6P modification protein</fullName>
    </submittedName>
</protein>
<evidence type="ECO:0000313" key="6">
    <source>
        <dbReference type="EMBL" id="SFM15967.1"/>
    </source>
</evidence>
<dbReference type="NCBIfam" id="TIGR00768">
    <property type="entry name" value="rimK_fam"/>
    <property type="match status" value="1"/>
</dbReference>
<dbReference type="PANTHER" id="PTHR21621:SF0">
    <property type="entry name" value="BETA-CITRYLGLUTAMATE SYNTHASE B-RELATED"/>
    <property type="match status" value="1"/>
</dbReference>
<keyword evidence="1" id="KW-0479">Metal-binding</keyword>
<dbReference type="GO" id="GO:0005737">
    <property type="term" value="C:cytoplasm"/>
    <property type="evidence" value="ECO:0007669"/>
    <property type="project" value="TreeGrafter"/>
</dbReference>
<dbReference type="OrthoDB" id="33241at2157"/>
<dbReference type="STRING" id="487685.SAMN04488696_0109"/>
<organism evidence="6 7">
    <name type="scientific">Methanolobus profundi</name>
    <dbReference type="NCBI Taxonomy" id="487685"/>
    <lineage>
        <taxon>Archaea</taxon>
        <taxon>Methanobacteriati</taxon>
        <taxon>Methanobacteriota</taxon>
        <taxon>Stenosarchaea group</taxon>
        <taxon>Methanomicrobia</taxon>
        <taxon>Methanosarcinales</taxon>
        <taxon>Methanosarcinaceae</taxon>
        <taxon>Methanolobus</taxon>
    </lineage>
</organism>
<dbReference type="Pfam" id="PF08443">
    <property type="entry name" value="RimK"/>
    <property type="match status" value="1"/>
</dbReference>
<evidence type="ECO:0000256" key="4">
    <source>
        <dbReference type="PROSITE-ProRule" id="PRU00409"/>
    </source>
</evidence>
<dbReference type="InterPro" id="IPR053432">
    <property type="entry name" value="THMPT_Glu_ligase"/>
</dbReference>
<dbReference type="AlphaFoldDB" id="A0A1I4NKY3"/>
<dbReference type="PANTHER" id="PTHR21621">
    <property type="entry name" value="RIBOSOMAL PROTEIN S6 MODIFICATION PROTEIN"/>
    <property type="match status" value="1"/>
</dbReference>
<evidence type="ECO:0000313" key="7">
    <source>
        <dbReference type="Proteomes" id="UP000198535"/>
    </source>
</evidence>
<gene>
    <name evidence="6" type="ORF">SAMN04488696_0109</name>
</gene>
<feature type="domain" description="ATP-grasp" evidence="5">
    <location>
        <begin position="108"/>
        <end position="299"/>
    </location>
</feature>
<dbReference type="EMBL" id="FOUJ01000001">
    <property type="protein sequence ID" value="SFM15967.1"/>
    <property type="molecule type" value="Genomic_DNA"/>
</dbReference>
<dbReference type="GO" id="GO:0016879">
    <property type="term" value="F:ligase activity, forming carbon-nitrogen bonds"/>
    <property type="evidence" value="ECO:0007669"/>
    <property type="project" value="TreeGrafter"/>
</dbReference>
<dbReference type="GO" id="GO:0046872">
    <property type="term" value="F:metal ion binding"/>
    <property type="evidence" value="ECO:0007669"/>
    <property type="project" value="UniProtKB-KW"/>
</dbReference>
<keyword evidence="3 4" id="KW-0067">ATP-binding</keyword>
<evidence type="ECO:0000259" key="5">
    <source>
        <dbReference type="PROSITE" id="PS50975"/>
    </source>
</evidence>
<dbReference type="SUPFAM" id="SSF56059">
    <property type="entry name" value="Glutathione synthetase ATP-binding domain-like"/>
    <property type="match status" value="1"/>
</dbReference>
<proteinExistence type="predicted"/>
<keyword evidence="2 4" id="KW-0547">Nucleotide-binding</keyword>
<dbReference type="GO" id="GO:0005524">
    <property type="term" value="F:ATP binding"/>
    <property type="evidence" value="ECO:0007669"/>
    <property type="project" value="UniProtKB-UniRule"/>
</dbReference>
<evidence type="ECO:0000256" key="2">
    <source>
        <dbReference type="ARBA" id="ARBA00022741"/>
    </source>
</evidence>
<dbReference type="InterPro" id="IPR004666">
    <property type="entry name" value="Rp_bS6_RimK/Lys_biosynth_LsyX"/>
</dbReference>
<dbReference type="Gene3D" id="3.40.50.20">
    <property type="match status" value="1"/>
</dbReference>
<dbReference type="Gene3D" id="3.30.470.20">
    <property type="entry name" value="ATP-grasp fold, B domain"/>
    <property type="match status" value="1"/>
</dbReference>
<dbReference type="RefSeq" id="WP_091931707.1">
    <property type="nucleotide sequence ID" value="NZ_FOUJ01000001.1"/>
</dbReference>
<dbReference type="InterPro" id="IPR013651">
    <property type="entry name" value="ATP-grasp_RimK-type"/>
</dbReference>
<accession>A0A1I4NKY3</accession>
<evidence type="ECO:0000256" key="1">
    <source>
        <dbReference type="ARBA" id="ARBA00022723"/>
    </source>
</evidence>
<evidence type="ECO:0000256" key="3">
    <source>
        <dbReference type="ARBA" id="ARBA00022840"/>
    </source>
</evidence>
<dbReference type="InterPro" id="IPR011761">
    <property type="entry name" value="ATP-grasp"/>
</dbReference>
<name>A0A1I4NKY3_9EURY</name>
<dbReference type="NCBIfam" id="NF040720">
    <property type="entry name" value="MptN_Meth"/>
    <property type="match status" value="1"/>
</dbReference>
<reference evidence="7" key="1">
    <citation type="submission" date="2016-10" db="EMBL/GenBank/DDBJ databases">
        <authorList>
            <person name="Varghese N."/>
            <person name="Submissions S."/>
        </authorList>
    </citation>
    <scope>NUCLEOTIDE SEQUENCE [LARGE SCALE GENOMIC DNA]</scope>
    <source>
        <strain evidence="7">Mob M</strain>
    </source>
</reference>
<keyword evidence="7" id="KW-1185">Reference proteome</keyword>
<dbReference type="Proteomes" id="UP000198535">
    <property type="component" value="Unassembled WGS sequence"/>
</dbReference>
<sequence length="302" mass="32557">MKKLGIVVTDPNDWTANALISEAEKRGFQTVCPDLGKLETYISRDVKHTTNGTDLSDLDALIIRDMGSGSNDAHLFRFDVLQDLAKNGKIMINPPAAIQNAANKFHASCLISEAGIPTPHTFVTQDTDSAIEIISKLGDVVLKPVFGYKGIGIERIKDNVVLAPDGTSCPAEVYDLVSSYIGEKGIVYIQEFIENPGRDIRAFVIDGKIAGSIYRKAPDGCWINNLSQGGSPQRCELTAEQERICIDAADAIGAVYAGVDLIEGEEGCYVLEVNATPSGAGIYSSLNINVAEHILDTIENRL</sequence>
<dbReference type="PROSITE" id="PS50975">
    <property type="entry name" value="ATP_GRASP"/>
    <property type="match status" value="1"/>
</dbReference>